<dbReference type="PANTHER" id="PTHR32322">
    <property type="entry name" value="INNER MEMBRANE TRANSPORTER"/>
    <property type="match status" value="1"/>
</dbReference>
<feature type="transmembrane region" description="Helical" evidence="5">
    <location>
        <begin position="259"/>
        <end position="278"/>
    </location>
</feature>
<evidence type="ECO:0000313" key="8">
    <source>
        <dbReference type="Proteomes" id="UP001212602"/>
    </source>
</evidence>
<dbReference type="InterPro" id="IPR037185">
    <property type="entry name" value="EmrE-like"/>
</dbReference>
<dbReference type="Gene3D" id="1.10.3730.20">
    <property type="match status" value="1"/>
</dbReference>
<evidence type="ECO:0000256" key="1">
    <source>
        <dbReference type="ARBA" id="ARBA00004141"/>
    </source>
</evidence>
<feature type="domain" description="EamA" evidence="6">
    <location>
        <begin position="168"/>
        <end position="300"/>
    </location>
</feature>
<keyword evidence="8" id="KW-1185">Reference proteome</keyword>
<comment type="subcellular location">
    <subcellularLocation>
        <location evidence="1">Membrane</location>
        <topology evidence="1">Multi-pass membrane protein</topology>
    </subcellularLocation>
</comment>
<sequence>MSAAQSASAAAAAETPKPWLLDLMLLGALWGASFLFMRISAPEFGALPMAALRVGIATLTLLPLLALHGQMPALRQHWKAALSIGVLNSGLPFALFAYALITINAGLGAVLNATVPMFGALVAWAWFGDRPDRSRLTGLALGFAGVALLAGRSAGLQQGGGNGTQALWAVLACLGACLSYGIAANATRRHLQGAPALATATGSQIGATLFLALPALWLWPAQTPSLRAWLSLIALGVACTGLAYILFFRIIANAGPQRALTVTFLVPVFAVAYGALFLHEAVTLWMLGCAAIVVCGVALSTGMVRLPLRPRGG</sequence>
<name>A0AAE3SXY7_9BURK</name>
<accession>A0AAE3SXY7</accession>
<keyword evidence="3 5" id="KW-1133">Transmembrane helix</keyword>
<feature type="transmembrane region" description="Helical" evidence="5">
    <location>
        <begin position="107"/>
        <end position="127"/>
    </location>
</feature>
<evidence type="ECO:0000256" key="5">
    <source>
        <dbReference type="SAM" id="Phobius"/>
    </source>
</evidence>
<dbReference type="SUPFAM" id="SSF103481">
    <property type="entry name" value="Multidrug resistance efflux transporter EmrE"/>
    <property type="match status" value="2"/>
</dbReference>
<dbReference type="Pfam" id="PF00892">
    <property type="entry name" value="EamA"/>
    <property type="match status" value="2"/>
</dbReference>
<feature type="transmembrane region" description="Helical" evidence="5">
    <location>
        <begin position="20"/>
        <end position="39"/>
    </location>
</feature>
<feature type="transmembrane region" description="Helical" evidence="5">
    <location>
        <begin position="196"/>
        <end position="220"/>
    </location>
</feature>
<comment type="caution">
    <text evidence="7">The sequence shown here is derived from an EMBL/GenBank/DDBJ whole genome shotgun (WGS) entry which is preliminary data.</text>
</comment>
<proteinExistence type="predicted"/>
<feature type="transmembrane region" description="Helical" evidence="5">
    <location>
        <begin position="284"/>
        <end position="308"/>
    </location>
</feature>
<reference evidence="7" key="1">
    <citation type="submission" date="2023-01" db="EMBL/GenBank/DDBJ databases">
        <title>Xenophilus mangrovi sp. nov., isolated from soil of Mangrove nature reserve.</title>
        <authorList>
            <person name="Xu S."/>
            <person name="Liu Z."/>
            <person name="Xu Y."/>
        </authorList>
    </citation>
    <scope>NUCLEOTIDE SEQUENCE</scope>
    <source>
        <strain evidence="7">YW8</strain>
    </source>
</reference>
<protein>
    <submittedName>
        <fullName evidence="7">DMT family transporter</fullName>
    </submittedName>
</protein>
<dbReference type="RefSeq" id="WP_271426250.1">
    <property type="nucleotide sequence ID" value="NZ_JAQIPB010000001.1"/>
</dbReference>
<gene>
    <name evidence="7" type="ORF">PGB34_01260</name>
</gene>
<dbReference type="GO" id="GO:0016020">
    <property type="term" value="C:membrane"/>
    <property type="evidence" value="ECO:0007669"/>
    <property type="project" value="UniProtKB-SubCell"/>
</dbReference>
<evidence type="ECO:0000256" key="4">
    <source>
        <dbReference type="ARBA" id="ARBA00023136"/>
    </source>
</evidence>
<keyword evidence="4 5" id="KW-0472">Membrane</keyword>
<feature type="transmembrane region" description="Helical" evidence="5">
    <location>
        <begin position="226"/>
        <end position="247"/>
    </location>
</feature>
<organism evidence="7 8">
    <name type="scientific">Xenophilus arseniciresistens</name>
    <dbReference type="NCBI Taxonomy" id="1283306"/>
    <lineage>
        <taxon>Bacteria</taxon>
        <taxon>Pseudomonadati</taxon>
        <taxon>Pseudomonadota</taxon>
        <taxon>Betaproteobacteria</taxon>
        <taxon>Burkholderiales</taxon>
        <taxon>Comamonadaceae</taxon>
        <taxon>Xenophilus</taxon>
    </lineage>
</organism>
<feature type="transmembrane region" description="Helical" evidence="5">
    <location>
        <begin position="166"/>
        <end position="184"/>
    </location>
</feature>
<feature type="transmembrane region" description="Helical" evidence="5">
    <location>
        <begin position="80"/>
        <end position="101"/>
    </location>
</feature>
<feature type="transmembrane region" description="Helical" evidence="5">
    <location>
        <begin position="136"/>
        <end position="154"/>
    </location>
</feature>
<dbReference type="EMBL" id="JAQIPB010000001">
    <property type="protein sequence ID" value="MDA7414980.1"/>
    <property type="molecule type" value="Genomic_DNA"/>
</dbReference>
<dbReference type="InterPro" id="IPR000620">
    <property type="entry name" value="EamA_dom"/>
</dbReference>
<dbReference type="Proteomes" id="UP001212602">
    <property type="component" value="Unassembled WGS sequence"/>
</dbReference>
<feature type="domain" description="EamA" evidence="6">
    <location>
        <begin position="21"/>
        <end position="149"/>
    </location>
</feature>
<evidence type="ECO:0000259" key="6">
    <source>
        <dbReference type="Pfam" id="PF00892"/>
    </source>
</evidence>
<keyword evidence="2 5" id="KW-0812">Transmembrane</keyword>
<evidence type="ECO:0000313" key="7">
    <source>
        <dbReference type="EMBL" id="MDA7414980.1"/>
    </source>
</evidence>
<dbReference type="AlphaFoldDB" id="A0AAE3SXY7"/>
<feature type="transmembrane region" description="Helical" evidence="5">
    <location>
        <begin position="45"/>
        <end position="68"/>
    </location>
</feature>
<dbReference type="InterPro" id="IPR050638">
    <property type="entry name" value="AA-Vitamin_Transporters"/>
</dbReference>
<dbReference type="PANTHER" id="PTHR32322:SF9">
    <property type="entry name" value="AMINO-ACID METABOLITE EFFLUX PUMP-RELATED"/>
    <property type="match status" value="1"/>
</dbReference>
<evidence type="ECO:0000256" key="2">
    <source>
        <dbReference type="ARBA" id="ARBA00022692"/>
    </source>
</evidence>
<evidence type="ECO:0000256" key="3">
    <source>
        <dbReference type="ARBA" id="ARBA00022989"/>
    </source>
</evidence>